<dbReference type="SMART" id="SM00833">
    <property type="entry name" value="CobW_C"/>
    <property type="match status" value="1"/>
</dbReference>
<feature type="region of interest" description="Disordered" evidence="4">
    <location>
        <begin position="551"/>
        <end position="590"/>
    </location>
</feature>
<dbReference type="EMBL" id="SRRM01000002">
    <property type="protein sequence ID" value="TKY90728.1"/>
    <property type="molecule type" value="Genomic_DNA"/>
</dbReference>
<dbReference type="SUPFAM" id="SSF54197">
    <property type="entry name" value="HIT-like"/>
    <property type="match status" value="1"/>
</dbReference>
<dbReference type="InterPro" id="IPR036265">
    <property type="entry name" value="HIT-like_sf"/>
</dbReference>
<dbReference type="KEGG" id="sgra:EX895_000726"/>
<evidence type="ECO:0000259" key="5">
    <source>
        <dbReference type="PROSITE" id="PS51084"/>
    </source>
</evidence>
<comment type="caution">
    <text evidence="6">The sequence shown here is derived from an EMBL/GenBank/DDBJ whole genome shotgun (WGS) entry which is preliminary data.</text>
</comment>
<dbReference type="Gene3D" id="3.30.428.10">
    <property type="entry name" value="HIT-like"/>
    <property type="match status" value="1"/>
</dbReference>
<keyword evidence="2" id="KW-0378">Hydrolase</keyword>
<dbReference type="PROSITE" id="PS00892">
    <property type="entry name" value="HIT_1"/>
    <property type="match status" value="1"/>
</dbReference>
<reference evidence="6 7" key="1">
    <citation type="submission" date="2019-05" db="EMBL/GenBank/DDBJ databases">
        <title>Sporisorium graminicola CBS 10092 draft sequencing and annotation.</title>
        <authorList>
            <person name="Solano-Gonzalez S."/>
            <person name="Caddick M.X."/>
            <person name="Darby A."/>
        </authorList>
    </citation>
    <scope>NUCLEOTIDE SEQUENCE [LARGE SCALE GENOMIC DNA]</scope>
    <source>
        <strain evidence="6 7">CBS 10092</strain>
    </source>
</reference>
<dbReference type="GO" id="GO:0016787">
    <property type="term" value="F:hydrolase activity"/>
    <property type="evidence" value="ECO:0007669"/>
    <property type="project" value="UniProtKB-KW"/>
</dbReference>
<sequence>MAPIAVSPKAAPAVPAGKSSNKKANSKQKGTEKVNFASFDVTDQVFYRSADASCSAIVNLKPIVPGHVLVIPTKPYHRLSEAPANVVASLFQSVQEISKGLEKVFEADALTISVQDGEAAGQTVPHLHVHILPRKAGDVTPNDLVYSHLEQWGFDVKKLLNNPKELKMDAGDDRSPRSKQEMRKETEFLSSFFNASGKFDAKKLETLQSKASKRALNAVAPVKQKRSRVDRLPVTLLSGFLGAGKTTLLEHILTSRDHGLRVAVVVNDMGALNIDASLLSNHRVTQAEEKVVQMQNGCICCTLRGDLLEEVAALAENREIDYLLIESTGISEPMQVAETFSEEFADMYTQMAEELEDEIRADPQKKEEHEKVARILKQGGLPAVARLDTCVTVVDAVNLFNDYNTTDFLVDRHKDDHDVPEEDDRNISDLQTDQLEFANVILINKCDLVGKEEVDRIRAFIRLLNPDAKIIPTTRSRIDLKEILNTNLFSYEKAAMGAGWLKSLNEEIKPETEEYGIGSFVYKARRPFHTARLWETIREVFVVIQSEYIDDGEDEDEDDDATIASDDETDAEEEDMEVDQENEDGIDDEAQPQLNPQARLEAKNASDTFAPLLRSKGFVWLATRPLMFGEWSQAGIMLTLQGGARWRCELDEDMWPQDKEIVEAIKKDFVAPWGDRRQEIVLIGLNMREGGEDKLRAALDKCLLTDAEMQQWEGIMNDSSLEDVKQKQAKLQEIFEDGFEDWPDHEDPEAHEGHNH</sequence>
<dbReference type="CDD" id="cd03112">
    <property type="entry name" value="CobW-like"/>
    <property type="match status" value="1"/>
</dbReference>
<dbReference type="FunFam" id="3.30.428.10:FF:000011">
    <property type="entry name" value="Fragile histidine triad"/>
    <property type="match status" value="1"/>
</dbReference>
<dbReference type="PANTHER" id="PTHR43603">
    <property type="entry name" value="COBW DOMAIN-CONTAINING PROTEIN DDB_G0274527"/>
    <property type="match status" value="1"/>
</dbReference>
<evidence type="ECO:0000256" key="4">
    <source>
        <dbReference type="SAM" id="MobiDB-lite"/>
    </source>
</evidence>
<feature type="region of interest" description="Disordered" evidence="4">
    <location>
        <begin position="1"/>
        <end position="29"/>
    </location>
</feature>
<feature type="short sequence motif" description="Histidine triad motif" evidence="3">
    <location>
        <begin position="126"/>
        <end position="130"/>
    </location>
</feature>
<dbReference type="InterPro" id="IPR027417">
    <property type="entry name" value="P-loop_NTPase"/>
</dbReference>
<dbReference type="OrthoDB" id="272672at2759"/>
<dbReference type="GeneID" id="40723621"/>
<proteinExistence type="predicted"/>
<dbReference type="Pfam" id="PF01230">
    <property type="entry name" value="HIT"/>
    <property type="match status" value="1"/>
</dbReference>
<evidence type="ECO:0000313" key="7">
    <source>
        <dbReference type="Proteomes" id="UP000306050"/>
    </source>
</evidence>
<dbReference type="InterPro" id="IPR051927">
    <property type="entry name" value="Zn_Chap_cDPG_Synth"/>
</dbReference>
<evidence type="ECO:0000313" key="6">
    <source>
        <dbReference type="EMBL" id="TKY90728.1"/>
    </source>
</evidence>
<evidence type="ECO:0000256" key="1">
    <source>
        <dbReference type="ARBA" id="ARBA00022741"/>
    </source>
</evidence>
<dbReference type="InterPro" id="IPR011629">
    <property type="entry name" value="CobW-like_C"/>
</dbReference>
<dbReference type="Pfam" id="PF07683">
    <property type="entry name" value="CobW_C"/>
    <property type="match status" value="1"/>
</dbReference>
<accession>A0A4U7L458</accession>
<keyword evidence="1" id="KW-0547">Nucleotide-binding</keyword>
<feature type="domain" description="HIT" evidence="5">
    <location>
        <begin position="32"/>
        <end position="141"/>
    </location>
</feature>
<evidence type="ECO:0000256" key="3">
    <source>
        <dbReference type="PROSITE-ProRule" id="PRU00464"/>
    </source>
</evidence>
<dbReference type="InterPro" id="IPR019808">
    <property type="entry name" value="Histidine_triad_CS"/>
</dbReference>
<dbReference type="PANTHER" id="PTHR43603:SF1">
    <property type="entry name" value="ZINC-REGULATED GTPASE METALLOPROTEIN ACTIVATOR 1"/>
    <property type="match status" value="1"/>
</dbReference>
<dbReference type="Proteomes" id="UP000306050">
    <property type="component" value="Chromosome SGRAM_1"/>
</dbReference>
<keyword evidence="7" id="KW-1185">Reference proteome</keyword>
<feature type="compositionally biased region" description="Low complexity" evidence="4">
    <location>
        <begin position="1"/>
        <end position="19"/>
    </location>
</feature>
<dbReference type="GO" id="GO:0000166">
    <property type="term" value="F:nucleotide binding"/>
    <property type="evidence" value="ECO:0007669"/>
    <property type="project" value="UniProtKB-KW"/>
</dbReference>
<dbReference type="PROSITE" id="PS51084">
    <property type="entry name" value="HIT_2"/>
    <property type="match status" value="1"/>
</dbReference>
<protein>
    <recommendedName>
        <fullName evidence="5">HIT domain-containing protein</fullName>
    </recommendedName>
</protein>
<dbReference type="SUPFAM" id="SSF90002">
    <property type="entry name" value="Hypothetical protein YjiA, C-terminal domain"/>
    <property type="match status" value="1"/>
</dbReference>
<name>A0A4U7L458_9BASI</name>
<dbReference type="Gene3D" id="3.40.50.300">
    <property type="entry name" value="P-loop containing nucleotide triphosphate hydrolases"/>
    <property type="match status" value="1"/>
</dbReference>
<gene>
    <name evidence="6" type="ORF">EX895_000726</name>
</gene>
<organism evidence="6 7">
    <name type="scientific">Sporisorium graminicola</name>
    <dbReference type="NCBI Taxonomy" id="280036"/>
    <lineage>
        <taxon>Eukaryota</taxon>
        <taxon>Fungi</taxon>
        <taxon>Dikarya</taxon>
        <taxon>Basidiomycota</taxon>
        <taxon>Ustilaginomycotina</taxon>
        <taxon>Ustilaginomycetes</taxon>
        <taxon>Ustilaginales</taxon>
        <taxon>Ustilaginaceae</taxon>
        <taxon>Sporisorium</taxon>
    </lineage>
</organism>
<dbReference type="SUPFAM" id="SSF52540">
    <property type="entry name" value="P-loop containing nucleoside triphosphate hydrolases"/>
    <property type="match status" value="1"/>
</dbReference>
<dbReference type="RefSeq" id="XP_029742713.1">
    <property type="nucleotide sequence ID" value="XM_029881327.1"/>
</dbReference>
<dbReference type="InterPro" id="IPR011146">
    <property type="entry name" value="HIT-like"/>
</dbReference>
<evidence type="ECO:0000256" key="2">
    <source>
        <dbReference type="ARBA" id="ARBA00022801"/>
    </source>
</evidence>
<dbReference type="InterPro" id="IPR003495">
    <property type="entry name" value="CobW/HypB/UreG_nucleotide-bd"/>
</dbReference>
<dbReference type="Pfam" id="PF02492">
    <property type="entry name" value="cobW"/>
    <property type="match status" value="2"/>
</dbReference>
<dbReference type="AlphaFoldDB" id="A0A4U7L458"/>